<dbReference type="STRING" id="188906.SAMN04488526_0817"/>
<reference evidence="2 3" key="1">
    <citation type="submission" date="2016-10" db="EMBL/GenBank/DDBJ databases">
        <authorList>
            <person name="de Groot N.N."/>
        </authorList>
    </citation>
    <scope>NUCLEOTIDE SEQUENCE [LARGE SCALE GENOMIC DNA]</scope>
    <source>
        <strain evidence="2 3">DSM 14858</strain>
    </source>
</reference>
<dbReference type="RefSeq" id="WP_092759973.1">
    <property type="nucleotide sequence ID" value="NZ_FNZQ01000001.1"/>
</dbReference>
<feature type="domain" description="Methyltransferase type 11" evidence="1">
    <location>
        <begin position="104"/>
        <end position="141"/>
    </location>
</feature>
<dbReference type="Pfam" id="PF08241">
    <property type="entry name" value="Methyltransf_11"/>
    <property type="match status" value="1"/>
</dbReference>
<organism evidence="2 3">
    <name type="scientific">Jannaschia helgolandensis</name>
    <dbReference type="NCBI Taxonomy" id="188906"/>
    <lineage>
        <taxon>Bacteria</taxon>
        <taxon>Pseudomonadati</taxon>
        <taxon>Pseudomonadota</taxon>
        <taxon>Alphaproteobacteria</taxon>
        <taxon>Rhodobacterales</taxon>
        <taxon>Roseobacteraceae</taxon>
        <taxon>Jannaschia</taxon>
    </lineage>
</organism>
<dbReference type="GO" id="GO:0008757">
    <property type="term" value="F:S-adenosylmethionine-dependent methyltransferase activity"/>
    <property type="evidence" value="ECO:0007669"/>
    <property type="project" value="InterPro"/>
</dbReference>
<dbReference type="GO" id="GO:0032259">
    <property type="term" value="P:methylation"/>
    <property type="evidence" value="ECO:0007669"/>
    <property type="project" value="UniProtKB-KW"/>
</dbReference>
<name>A0A1H7HTK5_9RHOB</name>
<evidence type="ECO:0000313" key="3">
    <source>
        <dbReference type="Proteomes" id="UP000199283"/>
    </source>
</evidence>
<sequence>MGVDYVLFDKLVELSTRWQPSKGGRTLMLGRHAFKIQTQFAKDYEASLKRNGIEGRRFDYLQDDAYCETLMEKLGFGPMEAMDFSGFEGATILHDLNKPPAPELENQFDFIFDGGTIEHVFNVPQALETVYSMLKPGGRFVSANGMNGWPGHGMYQFNPELVWTFWSRACNCVVHDCRAMPKIPGGKVGEQPFRDPAATGRRLRMKGKIGTGRTYLYYEIEKTEDSHPPTYALQSDYEVKWQGSDMAGTTRFEKEDA</sequence>
<proteinExistence type="predicted"/>
<dbReference type="Proteomes" id="UP000199283">
    <property type="component" value="Unassembled WGS sequence"/>
</dbReference>
<accession>A0A1H7HTK5</accession>
<dbReference type="EMBL" id="FNZQ01000001">
    <property type="protein sequence ID" value="SEK53589.1"/>
    <property type="molecule type" value="Genomic_DNA"/>
</dbReference>
<keyword evidence="2" id="KW-0489">Methyltransferase</keyword>
<keyword evidence="3" id="KW-1185">Reference proteome</keyword>
<protein>
    <submittedName>
        <fullName evidence="2">Methyltransferase domain-containing protein</fullName>
    </submittedName>
</protein>
<dbReference type="AlphaFoldDB" id="A0A1H7HTK5"/>
<dbReference type="InterPro" id="IPR013216">
    <property type="entry name" value="Methyltransf_11"/>
</dbReference>
<dbReference type="Gene3D" id="3.40.50.150">
    <property type="entry name" value="Vaccinia Virus protein VP39"/>
    <property type="match status" value="1"/>
</dbReference>
<evidence type="ECO:0000313" key="2">
    <source>
        <dbReference type="EMBL" id="SEK53589.1"/>
    </source>
</evidence>
<gene>
    <name evidence="2" type="ORF">SAMN04488526_0817</name>
</gene>
<evidence type="ECO:0000259" key="1">
    <source>
        <dbReference type="Pfam" id="PF08241"/>
    </source>
</evidence>
<keyword evidence="2" id="KW-0808">Transferase</keyword>
<dbReference type="CDD" id="cd02440">
    <property type="entry name" value="AdoMet_MTases"/>
    <property type="match status" value="1"/>
</dbReference>
<dbReference type="SUPFAM" id="SSF53335">
    <property type="entry name" value="S-adenosyl-L-methionine-dependent methyltransferases"/>
    <property type="match status" value="1"/>
</dbReference>
<dbReference type="OrthoDB" id="8842400at2"/>
<dbReference type="InterPro" id="IPR029063">
    <property type="entry name" value="SAM-dependent_MTases_sf"/>
</dbReference>